<keyword evidence="2" id="KW-1133">Transmembrane helix</keyword>
<protein>
    <recommendedName>
        <fullName evidence="5">SH3 domain-containing protein</fullName>
    </recommendedName>
</protein>
<evidence type="ECO:0000313" key="4">
    <source>
        <dbReference type="Proteomes" id="UP000095149"/>
    </source>
</evidence>
<accession>A0A1E3JLN3</accession>
<feature type="region of interest" description="Disordered" evidence="1">
    <location>
        <begin position="1"/>
        <end position="203"/>
    </location>
</feature>
<feature type="compositionally biased region" description="Polar residues" evidence="1">
    <location>
        <begin position="278"/>
        <end position="289"/>
    </location>
</feature>
<sequence length="484" mass="48530">MSGLLDDVFGGADSGSDSDTIVDPDTDSTATAIDDAGALDTTMAERTSTTGTSSTRSGTSAAVSTSTARTSTARTSIASSSATSGRATSSVSSGRVSSSTSSSAARSSAVTSSRSSSAVSSSATSSRTSSSSSSRTSSARTSTTSSRTSSTRSRHTSTSSSETDSATSTDASSTLATTSSSSATSSATAGLGNANSGSSSSGSSLSTGAIVGIVIGCVVGVALLFLLATRFVRQKRRNDRMKRRSSMFDWPAGAEAPAESYEKPQYDPPSESFAMSEANAQNPQSVSYPTTDTYAAVPAESSTPLSYMERHNPQTSYSNSYRNSFQAVPGLAPSYPPGTQMQPGQVYPHQGAGSGYGAAAAGAGAAGVAGVGAAAAHGSPSGAPAAGAPARNVAPNSWVAVKVGFVRSLDDELAITPGQKLFLHDIYDDDWTLCEDEQHNKGAVPVSCLGPLAGGGAAPSGQALQRTASHQSTRRESLAPAAQP</sequence>
<dbReference type="EMBL" id="MEKH01000010">
    <property type="protein sequence ID" value="ODO01723.1"/>
    <property type="molecule type" value="Genomic_DNA"/>
</dbReference>
<reference evidence="3 4" key="1">
    <citation type="submission" date="2016-06" db="EMBL/GenBank/DDBJ databases">
        <title>Evolution of pathogenesis and genome organization in the Tremellales.</title>
        <authorList>
            <person name="Cuomo C."/>
            <person name="Litvintseva A."/>
            <person name="Heitman J."/>
            <person name="Chen Y."/>
            <person name="Sun S."/>
            <person name="Springer D."/>
            <person name="Dromer F."/>
            <person name="Young S."/>
            <person name="Zeng Q."/>
            <person name="Chapman S."/>
            <person name="Gujja S."/>
            <person name="Saif S."/>
            <person name="Birren B."/>
        </authorList>
    </citation>
    <scope>NUCLEOTIDE SEQUENCE [LARGE SCALE GENOMIC DNA]</scope>
    <source>
        <strain evidence="3 4">CBS 6273</strain>
    </source>
</reference>
<dbReference type="OrthoDB" id="5340910at2759"/>
<keyword evidence="2" id="KW-0472">Membrane</keyword>
<evidence type="ECO:0000313" key="3">
    <source>
        <dbReference type="EMBL" id="ODO01723.1"/>
    </source>
</evidence>
<organism evidence="3 4">
    <name type="scientific">Cryptococcus amylolentus CBS 6273</name>
    <dbReference type="NCBI Taxonomy" id="1296118"/>
    <lineage>
        <taxon>Eukaryota</taxon>
        <taxon>Fungi</taxon>
        <taxon>Dikarya</taxon>
        <taxon>Basidiomycota</taxon>
        <taxon>Agaricomycotina</taxon>
        <taxon>Tremellomycetes</taxon>
        <taxon>Tremellales</taxon>
        <taxon>Cryptococcaceae</taxon>
        <taxon>Cryptococcus</taxon>
    </lineage>
</organism>
<feature type="transmembrane region" description="Helical" evidence="2">
    <location>
        <begin position="209"/>
        <end position="232"/>
    </location>
</feature>
<name>A0A1E3JLN3_9TREE</name>
<feature type="region of interest" description="Disordered" evidence="1">
    <location>
        <begin position="455"/>
        <end position="484"/>
    </location>
</feature>
<feature type="region of interest" description="Disordered" evidence="1">
    <location>
        <begin position="253"/>
        <end position="289"/>
    </location>
</feature>
<feature type="compositionally biased region" description="Low complexity" evidence="1">
    <location>
        <begin position="46"/>
        <end position="203"/>
    </location>
</feature>
<dbReference type="SUPFAM" id="SSF50044">
    <property type="entry name" value="SH3-domain"/>
    <property type="match status" value="1"/>
</dbReference>
<keyword evidence="2" id="KW-0812">Transmembrane</keyword>
<dbReference type="AlphaFoldDB" id="A0A1E3JLN3"/>
<dbReference type="InterPro" id="IPR036028">
    <property type="entry name" value="SH3-like_dom_sf"/>
</dbReference>
<comment type="caution">
    <text evidence="3">The sequence shown here is derived from an EMBL/GenBank/DDBJ whole genome shotgun (WGS) entry which is preliminary data.</text>
</comment>
<evidence type="ECO:0000256" key="2">
    <source>
        <dbReference type="SAM" id="Phobius"/>
    </source>
</evidence>
<evidence type="ECO:0008006" key="5">
    <source>
        <dbReference type="Google" id="ProtNLM"/>
    </source>
</evidence>
<proteinExistence type="predicted"/>
<evidence type="ECO:0000256" key="1">
    <source>
        <dbReference type="SAM" id="MobiDB-lite"/>
    </source>
</evidence>
<gene>
    <name evidence="3" type="ORF">I350_06550</name>
</gene>
<feature type="compositionally biased region" description="Low complexity" evidence="1">
    <location>
        <begin position="27"/>
        <end position="36"/>
    </location>
</feature>
<dbReference type="Proteomes" id="UP000095149">
    <property type="component" value="Unassembled WGS sequence"/>
</dbReference>